<evidence type="ECO:0008006" key="3">
    <source>
        <dbReference type="Google" id="ProtNLM"/>
    </source>
</evidence>
<organism evidence="1 2">
    <name type="scientific">Paractinoplanes pyxinae</name>
    <dbReference type="NCBI Taxonomy" id="2997416"/>
    <lineage>
        <taxon>Bacteria</taxon>
        <taxon>Bacillati</taxon>
        <taxon>Actinomycetota</taxon>
        <taxon>Actinomycetes</taxon>
        <taxon>Micromonosporales</taxon>
        <taxon>Micromonosporaceae</taxon>
        <taxon>Paractinoplanes</taxon>
    </lineage>
</organism>
<keyword evidence="2" id="KW-1185">Reference proteome</keyword>
<accession>A0ABT4B6Z4</accession>
<dbReference type="RefSeq" id="WP_267565747.1">
    <property type="nucleotide sequence ID" value="NZ_JAPNTZ010000009.1"/>
</dbReference>
<comment type="caution">
    <text evidence="1">The sequence shown here is derived from an EMBL/GenBank/DDBJ whole genome shotgun (WGS) entry which is preliminary data.</text>
</comment>
<protein>
    <recommendedName>
        <fullName evidence="3">Recombinase zinc beta ribbon domain-containing protein</fullName>
    </recommendedName>
</protein>
<evidence type="ECO:0000313" key="2">
    <source>
        <dbReference type="Proteomes" id="UP001151002"/>
    </source>
</evidence>
<proteinExistence type="predicted"/>
<name>A0ABT4B6Z4_9ACTN</name>
<dbReference type="EMBL" id="JAPNTZ010000009">
    <property type="protein sequence ID" value="MCY1141360.1"/>
    <property type="molecule type" value="Genomic_DNA"/>
</dbReference>
<evidence type="ECO:0000313" key="1">
    <source>
        <dbReference type="EMBL" id="MCY1141360.1"/>
    </source>
</evidence>
<sequence length="63" mass="6890">MKTRYERTRHLDKATAATFGVPVFHGIRCADCKAGLHNSKGQPRWDVIGSGGRLAFVCQGGCR</sequence>
<gene>
    <name evidence="1" type="ORF">OWR29_25460</name>
</gene>
<dbReference type="Proteomes" id="UP001151002">
    <property type="component" value="Unassembled WGS sequence"/>
</dbReference>
<reference evidence="1" key="1">
    <citation type="submission" date="2022-11" db="EMBL/GenBank/DDBJ databases">
        <authorList>
            <person name="Somphong A."/>
            <person name="Phongsopitanun W."/>
        </authorList>
    </citation>
    <scope>NUCLEOTIDE SEQUENCE</scope>
    <source>
        <strain evidence="1">Pm04-4</strain>
    </source>
</reference>